<dbReference type="OrthoDB" id="5240734at2"/>
<evidence type="ECO:0000256" key="4">
    <source>
        <dbReference type="ARBA" id="ARBA00022989"/>
    </source>
</evidence>
<dbReference type="AlphaFoldDB" id="A0A1V2A564"/>
<dbReference type="EMBL" id="MSFI01000025">
    <property type="protein sequence ID" value="OMP66116.1"/>
    <property type="molecule type" value="Genomic_DNA"/>
</dbReference>
<proteinExistence type="predicted"/>
<evidence type="ECO:0000256" key="6">
    <source>
        <dbReference type="SAM" id="Phobius"/>
    </source>
</evidence>
<evidence type="ECO:0000313" key="8">
    <source>
        <dbReference type="Proteomes" id="UP000188613"/>
    </source>
</evidence>
<dbReference type="InterPro" id="IPR050833">
    <property type="entry name" value="Poly_Biosynth_Transport"/>
</dbReference>
<dbReference type="Pfam" id="PF13440">
    <property type="entry name" value="Polysacc_synt_3"/>
    <property type="match status" value="1"/>
</dbReference>
<comment type="subcellular location">
    <subcellularLocation>
        <location evidence="1">Cell membrane</location>
        <topology evidence="1">Multi-pass membrane protein</topology>
    </subcellularLocation>
</comment>
<keyword evidence="3 6" id="KW-0812">Transmembrane</keyword>
<evidence type="ECO:0000256" key="5">
    <source>
        <dbReference type="ARBA" id="ARBA00023136"/>
    </source>
</evidence>
<feature type="transmembrane region" description="Helical" evidence="6">
    <location>
        <begin position="356"/>
        <end position="377"/>
    </location>
</feature>
<feature type="transmembrane region" description="Helical" evidence="6">
    <location>
        <begin position="174"/>
        <end position="193"/>
    </location>
</feature>
<keyword evidence="2" id="KW-1003">Cell membrane</keyword>
<feature type="transmembrane region" description="Helical" evidence="6">
    <location>
        <begin position="86"/>
        <end position="110"/>
    </location>
</feature>
<gene>
    <name evidence="7" type="ORF">BTO28_14015</name>
</gene>
<accession>A0A1V2A564</accession>
<feature type="transmembrane region" description="Helical" evidence="6">
    <location>
        <begin position="319"/>
        <end position="344"/>
    </location>
</feature>
<feature type="transmembrane region" description="Helical" evidence="6">
    <location>
        <begin position="383"/>
        <end position="401"/>
    </location>
</feature>
<sequence length="413" mass="47251">MFSKVNSNIHIIDIFQSDFIKKFIDSLFGKAAYALSMMVFSLILTRLYGVELFGEYSYAFALVTFLMVFARAGLDNGLIYYMPRNGNTYVSFSFLVNTIVSFLIITISLVFIENQYLKWFMPLIWLFSMEHIFFGVYRHTGKFKEFYFINGFLSMLLRIIAAVVAYYLIGKNMFSILIALYSSFLFANMYYFYKNKNRFGKIIFDLEFVKYSYPLVFSSMLGIIMDRIDLIMIGHMMTKTDVGVYQIAVQVATLTSMILLIFNSVFAPKISNLYQADKLLEVKNLYIKSTRILGIISLLTVLILVIFSKYILFLFGAEFIAGHLSLSLRAIGQFIFTAVGSVWYMLSMTGETKLQLYGNLGACLLNVGLNFVLIPLYGINGAAFASMVSVAFINILGYILVCKKFKVKAYKFF</sequence>
<dbReference type="Proteomes" id="UP000188613">
    <property type="component" value="Unassembled WGS sequence"/>
</dbReference>
<feature type="transmembrane region" description="Helical" evidence="6">
    <location>
        <begin position="292"/>
        <end position="313"/>
    </location>
</feature>
<evidence type="ECO:0000256" key="3">
    <source>
        <dbReference type="ARBA" id="ARBA00022692"/>
    </source>
</evidence>
<keyword evidence="4 6" id="KW-1133">Transmembrane helix</keyword>
<feature type="transmembrane region" description="Helical" evidence="6">
    <location>
        <begin position="213"/>
        <end position="237"/>
    </location>
</feature>
<feature type="transmembrane region" description="Helical" evidence="6">
    <location>
        <begin position="31"/>
        <end position="50"/>
    </location>
</feature>
<dbReference type="PANTHER" id="PTHR30250">
    <property type="entry name" value="PST FAMILY PREDICTED COLANIC ACID TRANSPORTER"/>
    <property type="match status" value="1"/>
</dbReference>
<reference evidence="7 8" key="1">
    <citation type="submission" date="2016-12" db="EMBL/GenBank/DDBJ databases">
        <title>Domibacillus sp. SAB 38T whole genome sequencing.</title>
        <authorList>
            <person name="Verma A."/>
            <person name="Ojha A.K."/>
            <person name="Krishnamurthi S."/>
        </authorList>
    </citation>
    <scope>NUCLEOTIDE SEQUENCE [LARGE SCALE GENOMIC DNA]</scope>
    <source>
        <strain evidence="7 8">SAB 38</strain>
    </source>
</reference>
<feature type="transmembrane region" description="Helical" evidence="6">
    <location>
        <begin position="56"/>
        <end position="74"/>
    </location>
</feature>
<dbReference type="STRING" id="1714355.BTO28_14015"/>
<feature type="transmembrane region" description="Helical" evidence="6">
    <location>
        <begin position="146"/>
        <end position="168"/>
    </location>
</feature>
<feature type="transmembrane region" description="Helical" evidence="6">
    <location>
        <begin position="243"/>
        <end position="262"/>
    </location>
</feature>
<evidence type="ECO:0000256" key="1">
    <source>
        <dbReference type="ARBA" id="ARBA00004651"/>
    </source>
</evidence>
<dbReference type="RefSeq" id="WP_076767336.1">
    <property type="nucleotide sequence ID" value="NZ_MSFI01000025.1"/>
</dbReference>
<dbReference type="PANTHER" id="PTHR30250:SF11">
    <property type="entry name" value="O-ANTIGEN TRANSPORTER-RELATED"/>
    <property type="match status" value="1"/>
</dbReference>
<comment type="caution">
    <text evidence="7">The sequence shown here is derived from an EMBL/GenBank/DDBJ whole genome shotgun (WGS) entry which is preliminary data.</text>
</comment>
<organism evidence="7 8">
    <name type="scientific">Domibacillus epiphyticus</name>
    <dbReference type="NCBI Taxonomy" id="1714355"/>
    <lineage>
        <taxon>Bacteria</taxon>
        <taxon>Bacillati</taxon>
        <taxon>Bacillota</taxon>
        <taxon>Bacilli</taxon>
        <taxon>Bacillales</taxon>
        <taxon>Bacillaceae</taxon>
        <taxon>Domibacillus</taxon>
    </lineage>
</organism>
<keyword evidence="8" id="KW-1185">Reference proteome</keyword>
<protein>
    <submittedName>
        <fullName evidence="7">Uncharacterized protein</fullName>
    </submittedName>
</protein>
<dbReference type="CDD" id="cd13128">
    <property type="entry name" value="MATE_Wzx_like"/>
    <property type="match status" value="1"/>
</dbReference>
<name>A0A1V2A564_9BACI</name>
<evidence type="ECO:0000313" key="7">
    <source>
        <dbReference type="EMBL" id="OMP66116.1"/>
    </source>
</evidence>
<evidence type="ECO:0000256" key="2">
    <source>
        <dbReference type="ARBA" id="ARBA00022475"/>
    </source>
</evidence>
<dbReference type="GO" id="GO:0005886">
    <property type="term" value="C:plasma membrane"/>
    <property type="evidence" value="ECO:0007669"/>
    <property type="project" value="UniProtKB-SubCell"/>
</dbReference>
<keyword evidence="5 6" id="KW-0472">Membrane</keyword>